<dbReference type="Proteomes" id="UP000807850">
    <property type="component" value="Unassembled WGS sequence"/>
</dbReference>
<organism evidence="5 6">
    <name type="scientific">Eiseniibacteriota bacterium</name>
    <dbReference type="NCBI Taxonomy" id="2212470"/>
    <lineage>
        <taxon>Bacteria</taxon>
        <taxon>Candidatus Eiseniibacteriota</taxon>
    </lineage>
</organism>
<keyword evidence="3" id="KW-0645">Protease</keyword>
<evidence type="ECO:0000256" key="1">
    <source>
        <dbReference type="ARBA" id="ARBA00009370"/>
    </source>
</evidence>
<proteinExistence type="inferred from homology"/>
<evidence type="ECO:0000256" key="3">
    <source>
        <dbReference type="RuleBase" id="RU362042"/>
    </source>
</evidence>
<sequence>MVREYLEAALWALLITLFLRAFVIQAFRIPSESMKDTLLVGDFLFVNKFEYGAKIPFTHIRLPGLRQPRRGDVIVFQFPQDPSKDYIKRCIATGGETIEIRNKQVSVNGTPLREPYAVHSDPNVKPAGYEYRDNFGPFTVPPGETFMMGDNRDNSNDSRYWGTLVMDLVKGRAMFLYWSWDTDRNWPRWNRILRPIR</sequence>
<keyword evidence="3 5" id="KW-0378">Hydrolase</keyword>
<dbReference type="NCBIfam" id="TIGR02227">
    <property type="entry name" value="sigpep_I_bact"/>
    <property type="match status" value="1"/>
</dbReference>
<reference evidence="5" key="1">
    <citation type="submission" date="2020-07" db="EMBL/GenBank/DDBJ databases">
        <title>Huge and variable diversity of episymbiotic CPR bacteria and DPANN archaea in groundwater ecosystems.</title>
        <authorList>
            <person name="He C.Y."/>
            <person name="Keren R."/>
            <person name="Whittaker M."/>
            <person name="Farag I.F."/>
            <person name="Doudna J."/>
            <person name="Cate J.H.D."/>
            <person name="Banfield J.F."/>
        </authorList>
    </citation>
    <scope>NUCLEOTIDE SEQUENCE</scope>
    <source>
        <strain evidence="5">NC_groundwater_928_Pr1_S-0.2um_72_17</strain>
    </source>
</reference>
<comment type="caution">
    <text evidence="5">The sequence shown here is derived from an EMBL/GenBank/DDBJ whole genome shotgun (WGS) entry which is preliminary data.</text>
</comment>
<comment type="similarity">
    <text evidence="1 3">Belongs to the peptidase S26 family.</text>
</comment>
<protein>
    <recommendedName>
        <fullName evidence="3">Signal peptidase I</fullName>
        <ecNumber evidence="3">3.4.21.89</ecNumber>
    </recommendedName>
</protein>
<accession>A0A9D6QJJ8</accession>
<evidence type="ECO:0000313" key="6">
    <source>
        <dbReference type="Proteomes" id="UP000807850"/>
    </source>
</evidence>
<feature type="active site" evidence="2">
    <location>
        <position position="33"/>
    </location>
</feature>
<dbReference type="PANTHER" id="PTHR43390:SF1">
    <property type="entry name" value="CHLOROPLAST PROCESSING PEPTIDASE"/>
    <property type="match status" value="1"/>
</dbReference>
<dbReference type="InterPro" id="IPR019533">
    <property type="entry name" value="Peptidase_S26"/>
</dbReference>
<gene>
    <name evidence="5" type="primary">lepB</name>
    <name evidence="5" type="ORF">HY076_03095</name>
</gene>
<dbReference type="GO" id="GO:0009003">
    <property type="term" value="F:signal peptidase activity"/>
    <property type="evidence" value="ECO:0007669"/>
    <property type="project" value="UniProtKB-EC"/>
</dbReference>
<dbReference type="EMBL" id="JACQAY010000089">
    <property type="protein sequence ID" value="MBI3539241.1"/>
    <property type="molecule type" value="Genomic_DNA"/>
</dbReference>
<feature type="active site" evidence="2">
    <location>
        <position position="88"/>
    </location>
</feature>
<feature type="domain" description="Peptidase S26" evidence="4">
    <location>
        <begin position="3"/>
        <end position="178"/>
    </location>
</feature>
<dbReference type="Gene3D" id="2.10.109.10">
    <property type="entry name" value="Umud Fragment, subunit A"/>
    <property type="match status" value="1"/>
</dbReference>
<dbReference type="InterPro" id="IPR036286">
    <property type="entry name" value="LexA/Signal_pep-like_sf"/>
</dbReference>
<evidence type="ECO:0000256" key="2">
    <source>
        <dbReference type="PIRSR" id="PIRSR600223-1"/>
    </source>
</evidence>
<dbReference type="EC" id="3.4.21.89" evidence="3"/>
<name>A0A9D6QJJ8_UNCEI</name>
<evidence type="ECO:0000259" key="4">
    <source>
        <dbReference type="Pfam" id="PF10502"/>
    </source>
</evidence>
<dbReference type="GO" id="GO:0006465">
    <property type="term" value="P:signal peptide processing"/>
    <property type="evidence" value="ECO:0007669"/>
    <property type="project" value="InterPro"/>
</dbReference>
<dbReference type="Pfam" id="PF10502">
    <property type="entry name" value="Peptidase_S26"/>
    <property type="match status" value="1"/>
</dbReference>
<dbReference type="PRINTS" id="PR00727">
    <property type="entry name" value="LEADERPTASE"/>
</dbReference>
<comment type="catalytic activity">
    <reaction evidence="3">
        <text>Cleavage of hydrophobic, N-terminal signal or leader sequences from secreted and periplasmic proteins.</text>
        <dbReference type="EC" id="3.4.21.89"/>
    </reaction>
</comment>
<dbReference type="GO" id="GO:0004252">
    <property type="term" value="F:serine-type endopeptidase activity"/>
    <property type="evidence" value="ECO:0007669"/>
    <property type="project" value="InterPro"/>
</dbReference>
<dbReference type="AlphaFoldDB" id="A0A9D6QJJ8"/>
<dbReference type="InterPro" id="IPR000223">
    <property type="entry name" value="Pept_S26A_signal_pept_1"/>
</dbReference>
<dbReference type="CDD" id="cd06530">
    <property type="entry name" value="S26_SPase_I"/>
    <property type="match status" value="1"/>
</dbReference>
<comment type="subcellular location">
    <subcellularLocation>
        <location evidence="3">Membrane</location>
        <topology evidence="3">Single-pass type II membrane protein</topology>
    </subcellularLocation>
</comment>
<evidence type="ECO:0000313" key="5">
    <source>
        <dbReference type="EMBL" id="MBI3539241.1"/>
    </source>
</evidence>
<dbReference type="SUPFAM" id="SSF51306">
    <property type="entry name" value="LexA/Signal peptidase"/>
    <property type="match status" value="1"/>
</dbReference>
<dbReference type="PANTHER" id="PTHR43390">
    <property type="entry name" value="SIGNAL PEPTIDASE I"/>
    <property type="match status" value="1"/>
</dbReference>
<dbReference type="GO" id="GO:0016020">
    <property type="term" value="C:membrane"/>
    <property type="evidence" value="ECO:0007669"/>
    <property type="project" value="UniProtKB-SubCell"/>
</dbReference>